<organism evidence="2">
    <name type="scientific">uncultured Caudovirales phage</name>
    <dbReference type="NCBI Taxonomy" id="2100421"/>
    <lineage>
        <taxon>Viruses</taxon>
        <taxon>Duplodnaviria</taxon>
        <taxon>Heunggongvirae</taxon>
        <taxon>Uroviricota</taxon>
        <taxon>Caudoviricetes</taxon>
        <taxon>Peduoviridae</taxon>
        <taxon>Maltschvirus</taxon>
        <taxon>Maltschvirus maltsch</taxon>
    </lineage>
</organism>
<evidence type="ECO:0000256" key="1">
    <source>
        <dbReference type="SAM" id="MobiDB-lite"/>
    </source>
</evidence>
<proteinExistence type="predicted"/>
<evidence type="ECO:0000313" key="2">
    <source>
        <dbReference type="EMBL" id="CAB5223318.1"/>
    </source>
</evidence>
<feature type="compositionally biased region" description="Acidic residues" evidence="1">
    <location>
        <begin position="188"/>
        <end position="197"/>
    </location>
</feature>
<feature type="region of interest" description="Disordered" evidence="1">
    <location>
        <begin position="121"/>
        <end position="145"/>
    </location>
</feature>
<sequence length="238" mass="26695">MNAKQVLNKIITLLNKDEVRLTYARLKDGTIVESPTFDVGEDLFVVSEDGTKTPAPDGEHELALKDESGNENLIKVITKDGKIEERMNVELADADAETKKVEDLPQADGAKAVEDIQMAETTDEVGPLPSTGDGMPADTEDEEEPSIEIELKDIVTKLQYRIEEMEKKMMEMAEPKMKEEVVDKEAEVKEEDDIEEMELPKLNGAPVETKMASVELNRKNYGKKLMNTQDSFLSKLYK</sequence>
<dbReference type="EMBL" id="LR798316">
    <property type="protein sequence ID" value="CAB5223318.1"/>
    <property type="molecule type" value="Genomic_DNA"/>
</dbReference>
<feature type="region of interest" description="Disordered" evidence="1">
    <location>
        <begin position="172"/>
        <end position="206"/>
    </location>
</feature>
<protein>
    <submittedName>
        <fullName evidence="2">Uncharacterized protein</fullName>
    </submittedName>
</protein>
<gene>
    <name evidence="2" type="ORF">UFOVP385_28</name>
</gene>
<reference evidence="2" key="1">
    <citation type="submission" date="2020-05" db="EMBL/GenBank/DDBJ databases">
        <authorList>
            <person name="Chiriac C."/>
            <person name="Salcher M."/>
            <person name="Ghai R."/>
            <person name="Kavagutti S V."/>
        </authorList>
    </citation>
    <scope>NUCLEOTIDE SEQUENCE</scope>
</reference>
<accession>A0A6J7X2F9</accession>
<name>A0A6J7X2F9_9CAUD</name>
<feature type="compositionally biased region" description="Basic and acidic residues" evidence="1">
    <location>
        <begin position="172"/>
        <end position="187"/>
    </location>
</feature>